<dbReference type="GO" id="GO:0006355">
    <property type="term" value="P:regulation of DNA-templated transcription"/>
    <property type="evidence" value="ECO:0007669"/>
    <property type="project" value="InterPro"/>
</dbReference>
<dbReference type="SUPFAM" id="SSF55804">
    <property type="entry name" value="Phoshotransferase/anion transport protein"/>
    <property type="match status" value="1"/>
</dbReference>
<dbReference type="Proteomes" id="UP000256562">
    <property type="component" value="Unassembled WGS sequence"/>
</dbReference>
<feature type="domain" description="PTS EIIB type-2" evidence="5">
    <location>
        <begin position="383"/>
        <end position="476"/>
    </location>
</feature>
<dbReference type="PROSITE" id="PS51099">
    <property type="entry name" value="PTS_EIIB_TYPE_2"/>
    <property type="match status" value="1"/>
</dbReference>
<dbReference type="Gene3D" id="1.10.1790.10">
    <property type="entry name" value="PRD domain"/>
    <property type="match status" value="1"/>
</dbReference>
<evidence type="ECO:0000259" key="5">
    <source>
        <dbReference type="PROSITE" id="PS51099"/>
    </source>
</evidence>
<dbReference type="SUPFAM" id="SSF63520">
    <property type="entry name" value="PTS-regulatory domain, PRD"/>
    <property type="match status" value="1"/>
</dbReference>
<evidence type="ECO:0000256" key="3">
    <source>
        <dbReference type="ARBA" id="ARBA00022737"/>
    </source>
</evidence>
<comment type="caution">
    <text evidence="7">The sequence shown here is derived from an EMBL/GenBank/DDBJ whole genome shotgun (WGS) entry which is preliminary data.</text>
</comment>
<reference evidence="7 8" key="1">
    <citation type="journal article" date="2018" name="Vet. Microbiol.">
        <title>Characterisation of Staphylococcus felis isolated from cats using whole genome sequencing.</title>
        <authorList>
            <person name="Worthing K."/>
            <person name="Pang S."/>
            <person name="Trott D.J."/>
            <person name="Abraham S."/>
            <person name="Coombs G.W."/>
            <person name="Jordan D."/>
            <person name="McIntyre L."/>
            <person name="Davies M.R."/>
            <person name="Norris J."/>
        </authorList>
    </citation>
    <scope>NUCLEOTIDE SEQUENCE [LARGE SCALE GENOMIC DNA]</scope>
    <source>
        <strain evidence="7 8">F9</strain>
    </source>
</reference>
<dbReference type="Gene3D" id="1.10.10.10">
    <property type="entry name" value="Winged helix-like DNA-binding domain superfamily/Winged helix DNA-binding domain"/>
    <property type="match status" value="1"/>
</dbReference>
<dbReference type="GO" id="GO:0008982">
    <property type="term" value="F:protein-N(PI)-phosphohistidine-sugar phosphotransferase activity"/>
    <property type="evidence" value="ECO:0007669"/>
    <property type="project" value="InterPro"/>
</dbReference>
<dbReference type="Pfam" id="PF00874">
    <property type="entry name" value="PRD"/>
    <property type="match status" value="1"/>
</dbReference>
<evidence type="ECO:0000259" key="4">
    <source>
        <dbReference type="PROSITE" id="PS51094"/>
    </source>
</evidence>
<evidence type="ECO:0000256" key="2">
    <source>
        <dbReference type="ARBA" id="ARBA00022679"/>
    </source>
</evidence>
<evidence type="ECO:0000313" key="8">
    <source>
        <dbReference type="Proteomes" id="UP000256562"/>
    </source>
</evidence>
<name>A0A3E0IMS7_9STAP</name>
<dbReference type="PANTHER" id="PTHR30185">
    <property type="entry name" value="CRYPTIC BETA-GLUCOSIDE BGL OPERON ANTITERMINATOR"/>
    <property type="match status" value="1"/>
</dbReference>
<dbReference type="CDD" id="cd05568">
    <property type="entry name" value="PTS_IIB_bgl_like"/>
    <property type="match status" value="1"/>
</dbReference>
<dbReference type="PROSITE" id="PS00372">
    <property type="entry name" value="PTS_EIIA_TYPE_2_HIS"/>
    <property type="match status" value="1"/>
</dbReference>
<dbReference type="RefSeq" id="WP_116094874.1">
    <property type="nucleotide sequence ID" value="NZ_QKXQ01000454.1"/>
</dbReference>
<keyword evidence="3" id="KW-0677">Repeat</keyword>
<dbReference type="InterPro" id="IPR016152">
    <property type="entry name" value="PTrfase/Anion_transptr"/>
</dbReference>
<dbReference type="AlphaFoldDB" id="A0A3E0IMS7"/>
<dbReference type="Gene3D" id="3.40.930.10">
    <property type="entry name" value="Mannitol-specific EII, Chain A"/>
    <property type="match status" value="1"/>
</dbReference>
<sequence length="623" mass="72889">MIGRQIQLVQLFLKQQSAYLTSDEISKKLQVSNRTARSDIQVINQLFLKDVIVSVPAKGYQFNLKRYDIETIASQLEHHLQRDAKLLVAVGYHLLMSNEVSTIQDIVQHFNFTKKEAMDYVERIQAWCETFHIKLMIKQRKGIVVEGSKTHLTNAILHLNQLAGDSHHVETLILNELPQAHVQTIRHLLKQQLDEYDMRYASIQIEQLLIHLILLIKRPQQKGDTLFINTKAKQIAHDVIQAVNTKLGYHLTEDTVTLFSFLIGYHFNQFDLGFQKHFIESYVNRLIEDVEKRVEMSFSHDALLQENLYSHFSRTYLRVTQSMSLMNPLTQDIKARYPFLFNMIYESIQHLAQYTEIVLSEDEIAFLTIHFQAAVERFDVQTVRVAIGCYYGLGVSQLLETKIAQMNQNIRVVDTFKYNEIKHYDWNHIDVLITTHDVERDSIPSHVDVLKVSPFFSEEDQQRLSVRLRNQLQKHKGYEIDRVKLHVVSTDESFKRLSDVFEMAQDILNTYQAIHTSYMETALERERMASTYIGQGIAIPHGDPDKVAQSYVLIFRSRRGIYWKTDRAHLIIFLAIADIEIQQTRHIMQTIAKMDKQDVESFLEMDDHQFEKHMSNLLRDNCH</sequence>
<dbReference type="InterPro" id="IPR011608">
    <property type="entry name" value="PRD"/>
</dbReference>
<organism evidence="7 8">
    <name type="scientific">Staphylococcus felis</name>
    <dbReference type="NCBI Taxonomy" id="46127"/>
    <lineage>
        <taxon>Bacteria</taxon>
        <taxon>Bacillati</taxon>
        <taxon>Bacillota</taxon>
        <taxon>Bacilli</taxon>
        <taxon>Bacillales</taxon>
        <taxon>Staphylococcaceae</taxon>
        <taxon>Staphylococcus</taxon>
    </lineage>
</organism>
<dbReference type="OrthoDB" id="3175596at2"/>
<evidence type="ECO:0000259" key="6">
    <source>
        <dbReference type="PROSITE" id="PS51372"/>
    </source>
</evidence>
<proteinExistence type="predicted"/>
<protein>
    <submittedName>
        <fullName evidence="7">PTS mannose transporter subunit IIA</fullName>
    </submittedName>
</protein>
<dbReference type="SUPFAM" id="SSF52794">
    <property type="entry name" value="PTS system IIB component-like"/>
    <property type="match status" value="1"/>
</dbReference>
<dbReference type="InterPro" id="IPR036388">
    <property type="entry name" value="WH-like_DNA-bd_sf"/>
</dbReference>
<dbReference type="Pfam" id="PF00359">
    <property type="entry name" value="PTS_EIIA_2"/>
    <property type="match status" value="1"/>
</dbReference>
<gene>
    <name evidence="7" type="ORF">DOS83_09935</name>
</gene>
<dbReference type="GO" id="GO:0009401">
    <property type="term" value="P:phosphoenolpyruvate-dependent sugar phosphotransferase system"/>
    <property type="evidence" value="ECO:0007669"/>
    <property type="project" value="InterPro"/>
</dbReference>
<dbReference type="PROSITE" id="PS51372">
    <property type="entry name" value="PRD_2"/>
    <property type="match status" value="1"/>
</dbReference>
<comment type="subunit">
    <text evidence="1">Homodimer or homotrimer. Seems to be a monomer when not phosphorylated.</text>
</comment>
<accession>A0A3E0IMS7</accession>
<dbReference type="PROSITE" id="PS51094">
    <property type="entry name" value="PTS_EIIA_TYPE_2"/>
    <property type="match status" value="1"/>
</dbReference>
<evidence type="ECO:0000256" key="1">
    <source>
        <dbReference type="ARBA" id="ARBA00011798"/>
    </source>
</evidence>
<dbReference type="Pfam" id="PF08279">
    <property type="entry name" value="HTH_11"/>
    <property type="match status" value="1"/>
</dbReference>
<evidence type="ECO:0000313" key="7">
    <source>
        <dbReference type="EMBL" id="REH92809.1"/>
    </source>
</evidence>
<dbReference type="InterPro" id="IPR002178">
    <property type="entry name" value="PTS_EIIA_type-2_dom"/>
</dbReference>
<dbReference type="InterPro" id="IPR036634">
    <property type="entry name" value="PRD_sf"/>
</dbReference>
<keyword evidence="2" id="KW-0808">Transferase</keyword>
<dbReference type="InterPro" id="IPR013011">
    <property type="entry name" value="PTS_EIIB_2"/>
</dbReference>
<dbReference type="InterPro" id="IPR050661">
    <property type="entry name" value="BglG_antiterminators"/>
</dbReference>
<dbReference type="InterPro" id="IPR013196">
    <property type="entry name" value="HTH_11"/>
</dbReference>
<dbReference type="Gene3D" id="3.40.50.2300">
    <property type="match status" value="1"/>
</dbReference>
<feature type="domain" description="PRD" evidence="6">
    <location>
        <begin position="274"/>
        <end position="381"/>
    </location>
</feature>
<dbReference type="InterPro" id="IPR036095">
    <property type="entry name" value="PTS_EIIB-like_sf"/>
</dbReference>
<dbReference type="PANTHER" id="PTHR30185:SF12">
    <property type="entry name" value="TRANSCRIPTIONAL REGULATOR MANR"/>
    <property type="match status" value="1"/>
</dbReference>
<dbReference type="EMBL" id="QKXQ01000454">
    <property type="protein sequence ID" value="REH92809.1"/>
    <property type="molecule type" value="Genomic_DNA"/>
</dbReference>
<feature type="domain" description="PTS EIIA type-2" evidence="4">
    <location>
        <begin position="481"/>
        <end position="621"/>
    </location>
</feature>